<organism evidence="1 2">
    <name type="scientific">Kickxella alabastrina</name>
    <dbReference type="NCBI Taxonomy" id="61397"/>
    <lineage>
        <taxon>Eukaryota</taxon>
        <taxon>Fungi</taxon>
        <taxon>Fungi incertae sedis</taxon>
        <taxon>Zoopagomycota</taxon>
        <taxon>Kickxellomycotina</taxon>
        <taxon>Kickxellomycetes</taxon>
        <taxon>Kickxellales</taxon>
        <taxon>Kickxellaceae</taxon>
        <taxon>Kickxella</taxon>
    </lineage>
</organism>
<protein>
    <submittedName>
        <fullName evidence="1">Uncharacterized protein</fullName>
    </submittedName>
</protein>
<sequence>MSENDELKRQIAQLESAINQRKHMQLTAPSGPARYSDTRQPSYRYSPIRPAVRPSRNMKLIVKPDTPGPAATENLSQDGVKYVTTANKLFRVGGGSTIGAVARPRPQYRPPQYRPQQYRPQQYRPPMMGGLDSGAMSAAYSSRQHKVDIDGETYIRKGRGNKLVRASKVPEPGSVEPHLKGNRIVNIEGESFVRTVRGSLIRMSALHSFKMQRSVPSPQMRQRRQRLCTKFVYGKCNHSAEECVYSHELTPETVPICFHFQRDKCLKDDCVFIHNKLSLNAPICREFVKKSYCKKGSKCLHRHVWECPDWVEKGKCPDEKCKLPHPAPRNREKEANDLKALKEEEELFMRHYIQRPVFGKDASAHNADAESEHISDLEYSDDEECLSEDLSGDEADELLKWYDDNYLEQQEQPAVAS</sequence>
<dbReference type="Proteomes" id="UP001150581">
    <property type="component" value="Unassembled WGS sequence"/>
</dbReference>
<evidence type="ECO:0000313" key="1">
    <source>
        <dbReference type="EMBL" id="KAJ1891146.1"/>
    </source>
</evidence>
<reference evidence="1" key="1">
    <citation type="submission" date="2022-07" db="EMBL/GenBank/DDBJ databases">
        <title>Phylogenomic reconstructions and comparative analyses of Kickxellomycotina fungi.</title>
        <authorList>
            <person name="Reynolds N.K."/>
            <person name="Stajich J.E."/>
            <person name="Barry K."/>
            <person name="Grigoriev I.V."/>
            <person name="Crous P."/>
            <person name="Smith M.E."/>
        </authorList>
    </citation>
    <scope>NUCLEOTIDE SEQUENCE</scope>
    <source>
        <strain evidence="1">Benny 63K</strain>
    </source>
</reference>
<accession>A0ACC1IAL4</accession>
<proteinExistence type="predicted"/>
<evidence type="ECO:0000313" key="2">
    <source>
        <dbReference type="Proteomes" id="UP001150581"/>
    </source>
</evidence>
<gene>
    <name evidence="1" type="ORF">LPJ66_007082</name>
</gene>
<name>A0ACC1IAL4_9FUNG</name>
<dbReference type="EMBL" id="JANBPG010001211">
    <property type="protein sequence ID" value="KAJ1891146.1"/>
    <property type="molecule type" value="Genomic_DNA"/>
</dbReference>
<keyword evidence="2" id="KW-1185">Reference proteome</keyword>
<comment type="caution">
    <text evidence="1">The sequence shown here is derived from an EMBL/GenBank/DDBJ whole genome shotgun (WGS) entry which is preliminary data.</text>
</comment>